<sequence length="88" mass="9214">MSNQEDIMDGIPTQRENATTNSGLSELDEFVNAHDKVQELEGLHNLGGGVAAPTISLGNKVVILRGSKETLGELLCAGGEEGKQCCSS</sequence>
<evidence type="ECO:0000256" key="1">
    <source>
        <dbReference type="SAM" id="MobiDB-lite"/>
    </source>
</evidence>
<evidence type="ECO:0000313" key="2">
    <source>
        <dbReference type="EMBL" id="GFH49016.1"/>
    </source>
</evidence>
<reference evidence="2 3" key="1">
    <citation type="journal article" date="2021" name="Sci. Rep.">
        <title>The genome of the diatom Chaetoceros tenuissimus carries an ancient integrated fragment of an extant virus.</title>
        <authorList>
            <person name="Hongo Y."/>
            <person name="Kimura K."/>
            <person name="Takaki Y."/>
            <person name="Yoshida Y."/>
            <person name="Baba S."/>
            <person name="Kobayashi G."/>
            <person name="Nagasaki K."/>
            <person name="Hano T."/>
            <person name="Tomaru Y."/>
        </authorList>
    </citation>
    <scope>NUCLEOTIDE SEQUENCE [LARGE SCALE GENOMIC DNA]</scope>
    <source>
        <strain evidence="2 3">NIES-3715</strain>
    </source>
</reference>
<dbReference type="Proteomes" id="UP001054902">
    <property type="component" value="Unassembled WGS sequence"/>
</dbReference>
<gene>
    <name evidence="2" type="ORF">CTEN210_05492</name>
</gene>
<organism evidence="2 3">
    <name type="scientific">Chaetoceros tenuissimus</name>
    <dbReference type="NCBI Taxonomy" id="426638"/>
    <lineage>
        <taxon>Eukaryota</taxon>
        <taxon>Sar</taxon>
        <taxon>Stramenopiles</taxon>
        <taxon>Ochrophyta</taxon>
        <taxon>Bacillariophyta</taxon>
        <taxon>Coscinodiscophyceae</taxon>
        <taxon>Chaetocerotophycidae</taxon>
        <taxon>Chaetocerotales</taxon>
        <taxon>Chaetocerotaceae</taxon>
        <taxon>Chaetoceros</taxon>
    </lineage>
</organism>
<proteinExistence type="predicted"/>
<evidence type="ECO:0000313" key="3">
    <source>
        <dbReference type="Proteomes" id="UP001054902"/>
    </source>
</evidence>
<protein>
    <submittedName>
        <fullName evidence="2">Uncharacterized protein</fullName>
    </submittedName>
</protein>
<comment type="caution">
    <text evidence="2">The sequence shown here is derived from an EMBL/GenBank/DDBJ whole genome shotgun (WGS) entry which is preliminary data.</text>
</comment>
<feature type="region of interest" description="Disordered" evidence="1">
    <location>
        <begin position="1"/>
        <end position="21"/>
    </location>
</feature>
<dbReference type="EMBL" id="BLLK01000029">
    <property type="protein sequence ID" value="GFH49016.1"/>
    <property type="molecule type" value="Genomic_DNA"/>
</dbReference>
<accession>A0AAD3CN49</accession>
<keyword evidence="3" id="KW-1185">Reference proteome</keyword>
<name>A0AAD3CN49_9STRA</name>
<dbReference type="AlphaFoldDB" id="A0AAD3CN49"/>